<accession>A0A5J4WSC0</accession>
<organism evidence="1 2">
    <name type="scientific">Streblomastix strix</name>
    <dbReference type="NCBI Taxonomy" id="222440"/>
    <lineage>
        <taxon>Eukaryota</taxon>
        <taxon>Metamonada</taxon>
        <taxon>Preaxostyla</taxon>
        <taxon>Oxymonadida</taxon>
        <taxon>Streblomastigidae</taxon>
        <taxon>Streblomastix</taxon>
    </lineage>
</organism>
<evidence type="ECO:0000313" key="1">
    <source>
        <dbReference type="EMBL" id="KAA6397476.1"/>
    </source>
</evidence>
<reference evidence="1 2" key="1">
    <citation type="submission" date="2019-03" db="EMBL/GenBank/DDBJ databases">
        <title>Single cell metagenomics reveals metabolic interactions within the superorganism composed of flagellate Streblomastix strix and complex community of Bacteroidetes bacteria on its surface.</title>
        <authorList>
            <person name="Treitli S.C."/>
            <person name="Kolisko M."/>
            <person name="Husnik F."/>
            <person name="Keeling P."/>
            <person name="Hampl V."/>
        </authorList>
    </citation>
    <scope>NUCLEOTIDE SEQUENCE [LARGE SCALE GENOMIC DNA]</scope>
    <source>
        <strain evidence="1">ST1C</strain>
    </source>
</reference>
<protein>
    <submittedName>
        <fullName evidence="1">Uncharacterized protein</fullName>
    </submittedName>
</protein>
<dbReference type="AlphaFoldDB" id="A0A5J4WSC0"/>
<comment type="caution">
    <text evidence="1">The sequence shown here is derived from an EMBL/GenBank/DDBJ whole genome shotgun (WGS) entry which is preliminary data.</text>
</comment>
<dbReference type="EMBL" id="SNRW01001171">
    <property type="protein sequence ID" value="KAA6397476.1"/>
    <property type="molecule type" value="Genomic_DNA"/>
</dbReference>
<sequence>MFEEKKMTLGQQLIEDRQHLQINLDILMHLVKDYEAKNLGIQIKDNEDVDKRAEMTSMYLLHLDEAFGEIKNVNQEEHLLGYSLSSSPDFDELFT</sequence>
<proteinExistence type="predicted"/>
<name>A0A5J4WSC0_9EUKA</name>
<evidence type="ECO:0000313" key="2">
    <source>
        <dbReference type="Proteomes" id="UP000324800"/>
    </source>
</evidence>
<dbReference type="Proteomes" id="UP000324800">
    <property type="component" value="Unassembled WGS sequence"/>
</dbReference>
<gene>
    <name evidence="1" type="ORF">EZS28_006996</name>
</gene>